<dbReference type="PROSITE" id="PS50145">
    <property type="entry name" value="ZF_TRAF"/>
    <property type="match status" value="4"/>
</dbReference>
<keyword evidence="6 7" id="KW-0862">Zinc</keyword>
<dbReference type="InterPro" id="IPR001293">
    <property type="entry name" value="Znf_TRAF"/>
</dbReference>
<dbReference type="Gene3D" id="3.30.40.10">
    <property type="entry name" value="Zinc/RING finger domain, C3HC4 (zinc finger)"/>
    <property type="match status" value="6"/>
</dbReference>
<dbReference type="SUPFAM" id="SSF49599">
    <property type="entry name" value="TRAF domain-like"/>
    <property type="match status" value="6"/>
</dbReference>
<keyword evidence="4" id="KW-0677">Repeat</keyword>
<evidence type="ECO:0000256" key="5">
    <source>
        <dbReference type="ARBA" id="ARBA00022771"/>
    </source>
</evidence>
<proteinExistence type="predicted"/>
<evidence type="ECO:0000256" key="7">
    <source>
        <dbReference type="PROSITE-ProRule" id="PRU00207"/>
    </source>
</evidence>
<feature type="zinc finger region" description="TRAF-type" evidence="7">
    <location>
        <begin position="171"/>
        <end position="226"/>
    </location>
</feature>
<feature type="domain" description="MATH" evidence="10">
    <location>
        <begin position="781"/>
        <end position="936"/>
    </location>
</feature>
<feature type="zinc finger region" description="TRAF-type" evidence="7">
    <location>
        <begin position="115"/>
        <end position="169"/>
    </location>
</feature>
<reference evidence="12 13" key="1">
    <citation type="submission" date="2022-05" db="EMBL/GenBank/DDBJ databases">
        <authorList>
            <consortium name="Genoscope - CEA"/>
            <person name="William W."/>
        </authorList>
    </citation>
    <scope>NUCLEOTIDE SEQUENCE [LARGE SCALE GENOMIC DNA]</scope>
</reference>
<dbReference type="PANTHER" id="PTHR10131:SF94">
    <property type="entry name" value="TNF RECEPTOR-ASSOCIATED FACTOR 4"/>
    <property type="match status" value="1"/>
</dbReference>
<feature type="domain" description="MATH" evidence="10">
    <location>
        <begin position="306"/>
        <end position="464"/>
    </location>
</feature>
<evidence type="ECO:0000256" key="1">
    <source>
        <dbReference type="ARBA" id="ARBA00004496"/>
    </source>
</evidence>
<dbReference type="EMBL" id="CALNXI010001558">
    <property type="protein sequence ID" value="CAH3172082.1"/>
    <property type="molecule type" value="Genomic_DNA"/>
</dbReference>
<dbReference type="InterPro" id="IPR013083">
    <property type="entry name" value="Znf_RING/FYVE/PHD"/>
</dbReference>
<sequence length="942" mass="109594">MAEALFNTQLPSGYDEEFVYEVEDDFLCLICQLPLREPVQTICGHRFCKACLEEHLRRQEVQNQPCTCPADREGLNRDQPDVFPDKATARKILSMVIKCPSNGCSWTGELRDKEAHLKACPFKIITCTNEHCLVTVKRKDLEQHVTNTCQWRIIECEYCEETHPKRHLQDHLKTCSKFPFPCPNSCRESVTREMIPNHIEDHCPLTLVSCPYAKMGCIKKVKRKNLDLHLQKAMREHLNFACDKLNSTQVLLGETRVQLKETQVELKLMKDQVRETQDTTRNLVEKLGMLQRHFGLKLSTDKEEGNTRYVWKIDKFRDILKQAKAGEKETIESDPFYTACYGYKLKVSVIPHFAGYFTHLPSRRSPHLSVAIFLMEGEYDNMLPWPFRKKITFTLIDQHEDLKQRNNVVDYLSARRQGPFNNLFLKRPGQANLCKGGIPLFISHKVLQTRRYIVNDTVFLQVDPAEVDWRNMAEAPRNSQLPSGFDEEFVYEVEDDFLCLICQLALKEPVLTRCGHRFCNACLDEHLRRQEAQNQPYTCPADWKGLDRDRDVFPDNATGRKILSMVIKCPSDGCSWTGELRDKEAHLEVCLFKIITCINENCHVTVKRKDLLQHFANTCEWTIIGCEYCEDLYPKKHLQDHLEKCSKILLPCPNKCGDIISREMIPNHIDNDCPLSLVSCPYAQMGCIEKFHRKNADSHLESAMREHLEFACVKLNNTQVQLNEQRVQLDETRVQLDETRVQLDETGVDLDETRVLLNDTRVQLAETQAKFSLLAVKDDGKKSYIWKITSLSERWRQVLKAGKIESDPFYTGLYGYKLKVFASPCFLEYPPNDPQLLIRFGIVLMEGEYDDILPWPFSRKITFTIIDQNEDLKKRQNYIYYLSPRKLTCFDDTIFSERPGKNMKEVESELPFLITQETLKSRRYIVNDTLFFQVDVDPDHDD</sequence>
<accession>A0ABN8QYF5</accession>
<feature type="zinc finger region" description="TRAF-type" evidence="7">
    <location>
        <begin position="585"/>
        <end position="639"/>
    </location>
</feature>
<comment type="subcellular location">
    <subcellularLocation>
        <location evidence="1">Cytoplasm</location>
    </subcellularLocation>
</comment>
<evidence type="ECO:0000313" key="12">
    <source>
        <dbReference type="EMBL" id="CAH3172082.1"/>
    </source>
</evidence>
<evidence type="ECO:0000256" key="2">
    <source>
        <dbReference type="ARBA" id="ARBA00022490"/>
    </source>
</evidence>
<dbReference type="Pfam" id="PF02176">
    <property type="entry name" value="zf-TRAF"/>
    <property type="match status" value="2"/>
</dbReference>
<keyword evidence="13" id="KW-1185">Reference proteome</keyword>
<dbReference type="InterPro" id="IPR018957">
    <property type="entry name" value="Znf_C3HC4_RING-type"/>
</dbReference>
<protein>
    <recommendedName>
        <fullName evidence="14">TNF receptor-associated factor</fullName>
    </recommendedName>
</protein>
<dbReference type="InterPro" id="IPR001841">
    <property type="entry name" value="Znf_RING"/>
</dbReference>
<evidence type="ECO:0000256" key="8">
    <source>
        <dbReference type="SAM" id="Coils"/>
    </source>
</evidence>
<feature type="domain" description="TRAF-type" evidence="11">
    <location>
        <begin position="115"/>
        <end position="169"/>
    </location>
</feature>
<dbReference type="Gene3D" id="2.60.210.10">
    <property type="entry name" value="Apoptosis, Tumor Necrosis Factor Receptor Associated Protein 2, Chain A"/>
    <property type="match status" value="2"/>
</dbReference>
<dbReference type="Pfam" id="PF21355">
    <property type="entry name" value="TRAF-mep_MATH"/>
    <property type="match status" value="2"/>
</dbReference>
<dbReference type="SMART" id="SM00184">
    <property type="entry name" value="RING"/>
    <property type="match status" value="2"/>
</dbReference>
<dbReference type="PROSITE" id="PS50144">
    <property type="entry name" value="MATH"/>
    <property type="match status" value="2"/>
</dbReference>
<dbReference type="PROSITE" id="PS00518">
    <property type="entry name" value="ZF_RING_1"/>
    <property type="match status" value="2"/>
</dbReference>
<dbReference type="PANTHER" id="PTHR10131">
    <property type="entry name" value="TNF RECEPTOR ASSOCIATED FACTOR"/>
    <property type="match status" value="1"/>
</dbReference>
<feature type="domain" description="RING-type" evidence="9">
    <location>
        <begin position="28"/>
        <end position="72"/>
    </location>
</feature>
<keyword evidence="8" id="KW-0175">Coiled coil</keyword>
<evidence type="ECO:0000256" key="4">
    <source>
        <dbReference type="ARBA" id="ARBA00022737"/>
    </source>
</evidence>
<dbReference type="InterPro" id="IPR002083">
    <property type="entry name" value="MATH/TRAF_dom"/>
</dbReference>
<feature type="domain" description="TRAF-type" evidence="11">
    <location>
        <begin position="171"/>
        <end position="226"/>
    </location>
</feature>
<feature type="domain" description="TRAF-type" evidence="11">
    <location>
        <begin position="641"/>
        <end position="691"/>
    </location>
</feature>
<dbReference type="Proteomes" id="UP001159427">
    <property type="component" value="Unassembled WGS sequence"/>
</dbReference>
<dbReference type="SUPFAM" id="SSF57850">
    <property type="entry name" value="RING/U-box"/>
    <property type="match status" value="2"/>
</dbReference>
<keyword evidence="5 7" id="KW-0863">Zinc-finger</keyword>
<dbReference type="Pfam" id="PF00097">
    <property type="entry name" value="zf-C3HC4"/>
    <property type="match status" value="2"/>
</dbReference>
<organism evidence="12 13">
    <name type="scientific">Porites evermanni</name>
    <dbReference type="NCBI Taxonomy" id="104178"/>
    <lineage>
        <taxon>Eukaryota</taxon>
        <taxon>Metazoa</taxon>
        <taxon>Cnidaria</taxon>
        <taxon>Anthozoa</taxon>
        <taxon>Hexacorallia</taxon>
        <taxon>Scleractinia</taxon>
        <taxon>Fungiina</taxon>
        <taxon>Poritidae</taxon>
        <taxon>Porites</taxon>
    </lineage>
</organism>
<feature type="domain" description="RING-type" evidence="9">
    <location>
        <begin position="499"/>
        <end position="542"/>
    </location>
</feature>
<feature type="domain" description="TRAF-type" evidence="11">
    <location>
        <begin position="585"/>
        <end position="639"/>
    </location>
</feature>
<feature type="coiled-coil region" evidence="8">
    <location>
        <begin position="715"/>
        <end position="742"/>
    </location>
</feature>
<dbReference type="SMART" id="SM00061">
    <property type="entry name" value="MATH"/>
    <property type="match status" value="2"/>
</dbReference>
<evidence type="ECO:0000259" key="9">
    <source>
        <dbReference type="PROSITE" id="PS50089"/>
    </source>
</evidence>
<gene>
    <name evidence="12" type="ORF">PEVE_00008208</name>
</gene>
<comment type="caution">
    <text evidence="12">The sequence shown here is derived from an EMBL/GenBank/DDBJ whole genome shotgun (WGS) entry which is preliminary data.</text>
</comment>
<name>A0ABN8QYF5_9CNID</name>
<dbReference type="PROSITE" id="PS50089">
    <property type="entry name" value="ZF_RING_2"/>
    <property type="match status" value="2"/>
</dbReference>
<evidence type="ECO:0000256" key="6">
    <source>
        <dbReference type="ARBA" id="ARBA00022833"/>
    </source>
</evidence>
<dbReference type="InterPro" id="IPR008974">
    <property type="entry name" value="TRAF-like"/>
</dbReference>
<evidence type="ECO:0000259" key="10">
    <source>
        <dbReference type="PROSITE" id="PS50144"/>
    </source>
</evidence>
<keyword evidence="2" id="KW-0963">Cytoplasm</keyword>
<evidence type="ECO:0000256" key="3">
    <source>
        <dbReference type="ARBA" id="ARBA00022723"/>
    </source>
</evidence>
<evidence type="ECO:0000259" key="11">
    <source>
        <dbReference type="PROSITE" id="PS50145"/>
    </source>
</evidence>
<keyword evidence="3 7" id="KW-0479">Metal-binding</keyword>
<dbReference type="InterPro" id="IPR049342">
    <property type="entry name" value="TRAF1-6_MATH_dom"/>
</dbReference>
<evidence type="ECO:0000313" key="13">
    <source>
        <dbReference type="Proteomes" id="UP001159427"/>
    </source>
</evidence>
<dbReference type="InterPro" id="IPR017907">
    <property type="entry name" value="Znf_RING_CS"/>
</dbReference>
<feature type="zinc finger region" description="TRAF-type" evidence="7">
    <location>
        <begin position="641"/>
        <end position="691"/>
    </location>
</feature>
<evidence type="ECO:0008006" key="14">
    <source>
        <dbReference type="Google" id="ProtNLM"/>
    </source>
</evidence>